<accession>A0A6J5KTZ6</accession>
<protein>
    <submittedName>
        <fullName evidence="1">Uncharacterized protein</fullName>
    </submittedName>
</protein>
<reference evidence="1" key="1">
    <citation type="submission" date="2020-04" db="EMBL/GenBank/DDBJ databases">
        <authorList>
            <person name="Chiriac C."/>
            <person name="Salcher M."/>
            <person name="Ghai R."/>
            <person name="Kavagutti S V."/>
        </authorList>
    </citation>
    <scope>NUCLEOTIDE SEQUENCE</scope>
</reference>
<dbReference type="EMBL" id="LR796180">
    <property type="protein sequence ID" value="CAB4124636.1"/>
    <property type="molecule type" value="Genomic_DNA"/>
</dbReference>
<name>A0A6J5KTZ6_9CAUD</name>
<evidence type="ECO:0000313" key="1">
    <source>
        <dbReference type="EMBL" id="CAB4124636.1"/>
    </source>
</evidence>
<sequence>MQNQQVHPAFRDALNKCLAASAQVAAQAKQYTPPVSKEAAK</sequence>
<organism evidence="1">
    <name type="scientific">uncultured Caudovirales phage</name>
    <dbReference type="NCBI Taxonomy" id="2100421"/>
    <lineage>
        <taxon>Viruses</taxon>
        <taxon>Duplodnaviria</taxon>
        <taxon>Heunggongvirae</taxon>
        <taxon>Uroviricota</taxon>
        <taxon>Caudoviricetes</taxon>
        <taxon>Peduoviridae</taxon>
        <taxon>Maltschvirus</taxon>
        <taxon>Maltschvirus maltsch</taxon>
    </lineage>
</organism>
<gene>
    <name evidence="1" type="ORF">UFOVP66_19</name>
</gene>
<proteinExistence type="predicted"/>